<keyword evidence="1" id="KW-1133">Transmembrane helix</keyword>
<evidence type="ECO:0000256" key="1">
    <source>
        <dbReference type="SAM" id="Phobius"/>
    </source>
</evidence>
<organism evidence="2 3">
    <name type="scientific">Caulobacter rhizosphaerae</name>
    <dbReference type="NCBI Taxonomy" id="2010972"/>
    <lineage>
        <taxon>Bacteria</taxon>
        <taxon>Pseudomonadati</taxon>
        <taxon>Pseudomonadota</taxon>
        <taxon>Alphaproteobacteria</taxon>
        <taxon>Caulobacterales</taxon>
        <taxon>Caulobacteraceae</taxon>
        <taxon>Caulobacter</taxon>
    </lineage>
</organism>
<proteinExistence type="predicted"/>
<accession>A0ABU1MV24</accession>
<feature type="transmembrane region" description="Helical" evidence="1">
    <location>
        <begin position="20"/>
        <end position="43"/>
    </location>
</feature>
<protein>
    <submittedName>
        <fullName evidence="2">Uncharacterized protein</fullName>
    </submittedName>
</protein>
<keyword evidence="1" id="KW-0472">Membrane</keyword>
<sequence length="180" mass="20358">MTFVLRMPVARGRRSRRKALAVRIFDLGVMALVAFAVGLMVMFTVRYEMKVEPKAPAAGAQLLQARSMARVRWASVKPRLVARLAQPHALELGKVWARRDGRVCGLVNGWGSFGGLTGMTRFYAQGDEPVFKQDGRPGFEEEWWACKRDRYVVIREGSEETGFCPTKLGRQRCFDVVYGR</sequence>
<dbReference type="EMBL" id="JAVDRL010000002">
    <property type="protein sequence ID" value="MDR6530035.1"/>
    <property type="molecule type" value="Genomic_DNA"/>
</dbReference>
<keyword evidence="3" id="KW-1185">Reference proteome</keyword>
<keyword evidence="1" id="KW-0812">Transmembrane</keyword>
<reference evidence="2 3" key="1">
    <citation type="submission" date="2023-07" db="EMBL/GenBank/DDBJ databases">
        <title>Sorghum-associated microbial communities from plants grown in Nebraska, USA.</title>
        <authorList>
            <person name="Schachtman D."/>
        </authorList>
    </citation>
    <scope>NUCLEOTIDE SEQUENCE [LARGE SCALE GENOMIC DNA]</scope>
    <source>
        <strain evidence="2 3">DS2154</strain>
    </source>
</reference>
<evidence type="ECO:0000313" key="2">
    <source>
        <dbReference type="EMBL" id="MDR6530035.1"/>
    </source>
</evidence>
<comment type="caution">
    <text evidence="2">The sequence shown here is derived from an EMBL/GenBank/DDBJ whole genome shotgun (WGS) entry which is preliminary data.</text>
</comment>
<evidence type="ECO:0000313" key="3">
    <source>
        <dbReference type="Proteomes" id="UP001262754"/>
    </source>
</evidence>
<gene>
    <name evidence="2" type="ORF">J2800_000759</name>
</gene>
<dbReference type="RefSeq" id="WP_310029279.1">
    <property type="nucleotide sequence ID" value="NZ_JAVDRL010000002.1"/>
</dbReference>
<dbReference type="Proteomes" id="UP001262754">
    <property type="component" value="Unassembled WGS sequence"/>
</dbReference>
<name>A0ABU1MV24_9CAUL</name>